<evidence type="ECO:0000313" key="1">
    <source>
        <dbReference type="EMBL" id="MCW4452168.1"/>
    </source>
</evidence>
<reference evidence="1 2" key="1">
    <citation type="submission" date="2022-10" db="EMBL/GenBank/DDBJ databases">
        <title>Kaistella sp. BT-6-1-3.</title>
        <authorList>
            <person name="Ai J."/>
            <person name="Deng Z."/>
        </authorList>
    </citation>
    <scope>NUCLEOTIDE SEQUENCE [LARGE SCALE GENOMIC DNA]</scope>
    <source>
        <strain evidence="1 2">BT6-1-3</strain>
    </source>
</reference>
<sequence>MDNLNLLDKLENARLKYKPEKIKLLLIAEAPPDSLNRFFYFENVKEKDFLFLAISEYFYPALKEKFLISHRSEKIKAIILSHLKKDGIFLIDLYELPLSVCYETENKAVEKALAKVDDLVNSKTKIITIKSNVYDALKSKLKKYNHVDVRIPFPSSGQQSNFKVKFDEAMVKASF</sequence>
<keyword evidence="2" id="KW-1185">Reference proteome</keyword>
<name>A0ABT3JN04_9FLAO</name>
<dbReference type="RefSeq" id="WP_265144322.1">
    <property type="nucleotide sequence ID" value="NZ_JAPCHZ010000004.1"/>
</dbReference>
<gene>
    <name evidence="1" type="ORF">OK344_08095</name>
</gene>
<dbReference type="EMBL" id="JAPCHZ010000004">
    <property type="protein sequence ID" value="MCW4452168.1"/>
    <property type="molecule type" value="Genomic_DNA"/>
</dbReference>
<evidence type="ECO:0000313" key="2">
    <source>
        <dbReference type="Proteomes" id="UP001209107"/>
    </source>
</evidence>
<protein>
    <submittedName>
        <fullName evidence="1">Uncharacterized protein</fullName>
    </submittedName>
</protein>
<organism evidence="1 2">
    <name type="scientific">Kaistella yananensis</name>
    <dbReference type="NCBI Taxonomy" id="2989820"/>
    <lineage>
        <taxon>Bacteria</taxon>
        <taxon>Pseudomonadati</taxon>
        <taxon>Bacteroidota</taxon>
        <taxon>Flavobacteriia</taxon>
        <taxon>Flavobacteriales</taxon>
        <taxon>Weeksellaceae</taxon>
        <taxon>Chryseobacterium group</taxon>
        <taxon>Kaistella</taxon>
    </lineage>
</organism>
<proteinExistence type="predicted"/>
<comment type="caution">
    <text evidence="1">The sequence shown here is derived from an EMBL/GenBank/DDBJ whole genome shotgun (WGS) entry which is preliminary data.</text>
</comment>
<dbReference type="Proteomes" id="UP001209107">
    <property type="component" value="Unassembled WGS sequence"/>
</dbReference>
<accession>A0ABT3JN04</accession>